<dbReference type="Gene3D" id="3.40.930.10">
    <property type="entry name" value="Mannitol-specific EII, Chain A"/>
    <property type="match status" value="1"/>
</dbReference>
<proteinExistence type="predicted"/>
<evidence type="ECO:0000259" key="1">
    <source>
        <dbReference type="PROSITE" id="PS51094"/>
    </source>
</evidence>
<dbReference type="InterPro" id="IPR016152">
    <property type="entry name" value="PTrfase/Anion_transptr"/>
</dbReference>
<dbReference type="Pfam" id="PF00359">
    <property type="entry name" value="PTS_EIIA_2"/>
    <property type="match status" value="1"/>
</dbReference>
<dbReference type="PROSITE" id="PS51094">
    <property type="entry name" value="PTS_EIIA_TYPE_2"/>
    <property type="match status" value="1"/>
</dbReference>
<comment type="caution">
    <text evidence="2">The sequence shown here is derived from an EMBL/GenBank/DDBJ whole genome shotgun (WGS) entry which is preliminary data.</text>
</comment>
<dbReference type="PANTHER" id="PTHR47738">
    <property type="entry name" value="PTS SYSTEM FRUCTOSE-LIKE EIIA COMPONENT-RELATED"/>
    <property type="match status" value="1"/>
</dbReference>
<dbReference type="RefSeq" id="WP_003149091.1">
    <property type="nucleotide sequence ID" value="NZ_CAUPIQ010000001.1"/>
</dbReference>
<dbReference type="PANTHER" id="PTHR47738:SF3">
    <property type="entry name" value="PHOSPHOTRANSFERASE SYSTEM MANNITOL_FRUCTOSE-SPECIFIC IIA DOMAIN CONTAINING PROTEIN"/>
    <property type="match status" value="1"/>
</dbReference>
<organism evidence="2 3">
    <name type="scientific">Lancefieldella rimae</name>
    <dbReference type="NCBI Taxonomy" id="1383"/>
    <lineage>
        <taxon>Bacteria</taxon>
        <taxon>Bacillati</taxon>
        <taxon>Actinomycetota</taxon>
        <taxon>Coriobacteriia</taxon>
        <taxon>Coriobacteriales</taxon>
        <taxon>Atopobiaceae</taxon>
        <taxon>Lancefieldella</taxon>
    </lineage>
</organism>
<name>A0ABR5Q150_9ACTN</name>
<accession>A0ABR5Q150</accession>
<dbReference type="InterPro" id="IPR002178">
    <property type="entry name" value="PTS_EIIA_type-2_dom"/>
</dbReference>
<dbReference type="SUPFAM" id="SSF55804">
    <property type="entry name" value="Phoshotransferase/anion transport protein"/>
    <property type="match status" value="1"/>
</dbReference>
<dbReference type="GeneID" id="84904661"/>
<sequence length="150" mass="16355">MILKKELIKLAVEATDSEEALRTVAQGFVDNGYAKDTYPQAIVERERVFATGLPAPAFDIAIPHCDSEHVIKPGIGIATLKDSVAFQMMGDPETILHPKVLFMLALTEPHGQLEMLQKLIGVIQDAELLEKIGACKDVDALYELMAPVLG</sequence>
<dbReference type="EMBL" id="JQCP01000002">
    <property type="protein sequence ID" value="KRO02436.1"/>
    <property type="molecule type" value="Genomic_DNA"/>
</dbReference>
<protein>
    <submittedName>
        <fullName evidence="2">PTS system, IIA component</fullName>
    </submittedName>
</protein>
<keyword evidence="3" id="KW-1185">Reference proteome</keyword>
<evidence type="ECO:0000313" key="2">
    <source>
        <dbReference type="EMBL" id="KRO02436.1"/>
    </source>
</evidence>
<gene>
    <name evidence="2" type="ORF">IV60_GL000873</name>
</gene>
<feature type="domain" description="PTS EIIA type-2" evidence="1">
    <location>
        <begin position="1"/>
        <end position="148"/>
    </location>
</feature>
<reference evidence="2 3" key="1">
    <citation type="journal article" date="2015" name="Genome Announc.">
        <title>Expanding the biotechnology potential of lactobacilli through comparative genomics of 213 strains and associated genera.</title>
        <authorList>
            <person name="Sun Z."/>
            <person name="Harris H.M."/>
            <person name="McCann A."/>
            <person name="Guo C."/>
            <person name="Argimon S."/>
            <person name="Zhang W."/>
            <person name="Yang X."/>
            <person name="Jeffery I.B."/>
            <person name="Cooney J.C."/>
            <person name="Kagawa T.F."/>
            <person name="Liu W."/>
            <person name="Song Y."/>
            <person name="Salvetti E."/>
            <person name="Wrobel A."/>
            <person name="Rasinkangas P."/>
            <person name="Parkhill J."/>
            <person name="Rea M.C."/>
            <person name="O'Sullivan O."/>
            <person name="Ritari J."/>
            <person name="Douillard F.P."/>
            <person name="Paul Ross R."/>
            <person name="Yang R."/>
            <person name="Briner A.E."/>
            <person name="Felis G.E."/>
            <person name="de Vos W.M."/>
            <person name="Barrangou R."/>
            <person name="Klaenhammer T.R."/>
            <person name="Caufield P.W."/>
            <person name="Cui Y."/>
            <person name="Zhang H."/>
            <person name="O'Toole P.W."/>
        </authorList>
    </citation>
    <scope>NUCLEOTIDE SEQUENCE [LARGE SCALE GENOMIC DNA]</scope>
    <source>
        <strain evidence="2 3">DSM 7090</strain>
    </source>
</reference>
<dbReference type="InterPro" id="IPR051541">
    <property type="entry name" value="PTS_SugarTrans_NitroReg"/>
</dbReference>
<dbReference type="CDD" id="cd00211">
    <property type="entry name" value="PTS_IIA_fru"/>
    <property type="match status" value="1"/>
</dbReference>
<evidence type="ECO:0000313" key="3">
    <source>
        <dbReference type="Proteomes" id="UP000051927"/>
    </source>
</evidence>
<dbReference type="Proteomes" id="UP000051927">
    <property type="component" value="Unassembled WGS sequence"/>
</dbReference>